<organism evidence="3 4">
    <name type="scientific">Endocarpon pusillum (strain Z07020 / HMAS-L-300199)</name>
    <name type="common">Lichen-forming fungus</name>
    <dbReference type="NCBI Taxonomy" id="1263415"/>
    <lineage>
        <taxon>Eukaryota</taxon>
        <taxon>Fungi</taxon>
        <taxon>Dikarya</taxon>
        <taxon>Ascomycota</taxon>
        <taxon>Pezizomycotina</taxon>
        <taxon>Eurotiomycetes</taxon>
        <taxon>Chaetothyriomycetidae</taxon>
        <taxon>Verrucariales</taxon>
        <taxon>Verrucariaceae</taxon>
        <taxon>Endocarpon</taxon>
    </lineage>
</organism>
<evidence type="ECO:0000256" key="1">
    <source>
        <dbReference type="SAM" id="MobiDB-lite"/>
    </source>
</evidence>
<dbReference type="AlphaFoldDB" id="U1G580"/>
<name>U1G580_ENDPU</name>
<protein>
    <recommendedName>
        <fullName evidence="2">Heterokaryon incompatibility domain-containing protein</fullName>
    </recommendedName>
</protein>
<evidence type="ECO:0000259" key="2">
    <source>
        <dbReference type="Pfam" id="PF06985"/>
    </source>
</evidence>
<gene>
    <name evidence="3" type="ORF">EPUS_07701</name>
</gene>
<dbReference type="HOGENOM" id="CLU_002639_3_0_1"/>
<feature type="region of interest" description="Disordered" evidence="1">
    <location>
        <begin position="107"/>
        <end position="129"/>
    </location>
</feature>
<dbReference type="GeneID" id="19242581"/>
<dbReference type="PANTHER" id="PTHR33112:SF8">
    <property type="entry name" value="HETEROKARYON INCOMPATIBILITY DOMAIN-CONTAINING PROTEIN"/>
    <property type="match status" value="1"/>
</dbReference>
<sequence length="803" mass="91060">MVRFRDASNVMLDKTWGRPERLYLLKMFYEDSETVTAACGVDFFEKYDATALNTTCWYCSNIFQRSKILNGPNAITGPWKDPTQELEEQLIKSPLNMAIESVVKKFSEDPSPVQSGDVEDPGEPSTSAAVEQEEELIQVEDWLLHSDLESLMLSAESRCHFCTQISLLLQRSDVQSWNGDNTNKEYRLRIAKIPKGNLKISLYRGPYCTDPSPIPQSAKVLRCRSVMGRLEELGDEEPDLAHCCLSTSSIAHVALANNWLNDCRQRHRNCVSKNTDKKPSRLIFVGGDGDKVSLWLNSGQPMNFEYCALSHCWGGVTDILTLRSTTMQALEQGVSTADLPTTFRDAVTITRNLGFAYIWIDSLCIIQDSEEDWIKEAEAMCDVYESAVVTIAAAGAKNSHSGCFIKRDPLRYLPCRIVANEFGCVYADYEEANFGFAEVTRDCAHEYRGWVFQEKVLSRRVLYFGQRGMYWSCSQGQATELNPKGWAWHRDREDPQGAAVARIFQFEGESIGFGCQRSEDRQEHVNLKGLLESFNERPRTEFEMIFPSRWCSMVHHYSRLDLTKSEDKLPALSGIVQRIQRHTGFEYHAGLWRECLPAGLLWYVLGGQKQRLTSYRAPTWSWAAADGTIGDFLDSVFSPTRRQKRCTDVVMRVVEFNTIETKTHPLDKSGTGRVFDGTLKITGRIRKVECFKDMEGSDAKLGRCHILTYEQECVGTFMPDISFTERPSDVYLVPCIIVYGKDPDGKPLCFANTLYKIVIGGLALVPKDEHFERIGIFVSPNEAEDPPALAWLRNCERKSITIK</sequence>
<dbReference type="Proteomes" id="UP000019373">
    <property type="component" value="Unassembled WGS sequence"/>
</dbReference>
<dbReference type="OrthoDB" id="5125733at2759"/>
<evidence type="ECO:0000313" key="4">
    <source>
        <dbReference type="Proteomes" id="UP000019373"/>
    </source>
</evidence>
<dbReference type="OMA" id="FASEMFA"/>
<proteinExistence type="predicted"/>
<feature type="domain" description="Heterokaryon incompatibility" evidence="2">
    <location>
        <begin position="306"/>
        <end position="454"/>
    </location>
</feature>
<dbReference type="Pfam" id="PF06985">
    <property type="entry name" value="HET"/>
    <property type="match status" value="1"/>
</dbReference>
<evidence type="ECO:0000313" key="3">
    <source>
        <dbReference type="EMBL" id="ERF72492.1"/>
    </source>
</evidence>
<keyword evidence="4" id="KW-1185">Reference proteome</keyword>
<dbReference type="InterPro" id="IPR010730">
    <property type="entry name" value="HET"/>
</dbReference>
<accession>U1G580</accession>
<reference evidence="4" key="1">
    <citation type="journal article" date="2014" name="BMC Genomics">
        <title>Genome characteristics reveal the impact of lichenization on lichen-forming fungus Endocarpon pusillum Hedwig (Verrucariales, Ascomycota).</title>
        <authorList>
            <person name="Wang Y.-Y."/>
            <person name="Liu B."/>
            <person name="Zhang X.-Y."/>
            <person name="Zhou Q.-M."/>
            <person name="Zhang T."/>
            <person name="Li H."/>
            <person name="Yu Y.-F."/>
            <person name="Zhang X.-L."/>
            <person name="Hao X.-Y."/>
            <person name="Wang M."/>
            <person name="Wang L."/>
            <person name="Wei J.-C."/>
        </authorList>
    </citation>
    <scope>NUCLEOTIDE SEQUENCE [LARGE SCALE GENOMIC DNA]</scope>
    <source>
        <strain evidence="4">Z07020 / HMAS-L-300199</strain>
    </source>
</reference>
<dbReference type="EMBL" id="KE721096">
    <property type="protein sequence ID" value="ERF72492.1"/>
    <property type="molecule type" value="Genomic_DNA"/>
</dbReference>
<dbReference type="RefSeq" id="XP_007801868.1">
    <property type="nucleotide sequence ID" value="XM_007803677.1"/>
</dbReference>
<dbReference type="PANTHER" id="PTHR33112">
    <property type="entry name" value="DOMAIN PROTEIN, PUTATIVE-RELATED"/>
    <property type="match status" value="1"/>
</dbReference>
<dbReference type="eggNOG" id="ENOG502T311">
    <property type="taxonomic scope" value="Eukaryota"/>
</dbReference>